<feature type="binding site" evidence="8">
    <location>
        <position position="213"/>
    </location>
    <ligand>
        <name>Mg(2+)</name>
        <dbReference type="ChEBI" id="CHEBI:18420"/>
    </ligand>
</feature>
<keyword evidence="11" id="KW-1185">Reference proteome</keyword>
<sequence>MNIHEYQAKEILKRFDVPVPCGRLALSVEEAVAAAADLSGQVWVVKAQIHAGGRGKAGGVRLCRSVEEVREAADGLLGSTLVTHQTGASGKRVNRLYVEQGVSIAREYYLSLLVDRESESVSFVVSPAGGMAIEEVALASPEKILTCPIDGSAGLTADDCATMIAMLGLGEAAAAAFPALAASLYRAFCESDCSLLELNPLIETTDGALIALDAKMAIDDNALYRHADFSAMRDLDEEDPREIEASAHGLNYIALDGRIGCMVNGAGLAMATMDIIQLKGDRPANFLDVGGGVTVHAVCEAFKLLFSDQQVKAVLVNIFGGIVRCDIIAQGLLEAIRTHPMQVPVVMRLVGTNEEQGRRLIHEAGLDVRWAADLDQAAELAVAAAKGI</sequence>
<dbReference type="NCBIfam" id="NF001913">
    <property type="entry name" value="PRK00696.1"/>
    <property type="match status" value="1"/>
</dbReference>
<keyword evidence="3 8" id="KW-0436">Ligase</keyword>
<comment type="catalytic activity">
    <reaction evidence="8">
        <text>GTP + succinate + CoA = succinyl-CoA + GDP + phosphate</text>
        <dbReference type="Rhea" id="RHEA:22120"/>
        <dbReference type="ChEBI" id="CHEBI:30031"/>
        <dbReference type="ChEBI" id="CHEBI:37565"/>
        <dbReference type="ChEBI" id="CHEBI:43474"/>
        <dbReference type="ChEBI" id="CHEBI:57287"/>
        <dbReference type="ChEBI" id="CHEBI:57292"/>
        <dbReference type="ChEBI" id="CHEBI:58189"/>
    </reaction>
</comment>
<keyword evidence="6 8" id="KW-0067">ATP-binding</keyword>
<feature type="binding site" evidence="8">
    <location>
        <begin position="321"/>
        <end position="323"/>
    </location>
    <ligand>
        <name>substrate</name>
        <note>ligand shared with subunit alpha</note>
    </ligand>
</feature>
<feature type="binding site" evidence="8">
    <location>
        <position position="102"/>
    </location>
    <ligand>
        <name>ATP</name>
        <dbReference type="ChEBI" id="CHEBI:30616"/>
    </ligand>
</feature>
<dbReference type="Pfam" id="PF00549">
    <property type="entry name" value="Ligase_CoA"/>
    <property type="match status" value="1"/>
</dbReference>
<dbReference type="AlphaFoldDB" id="A0A5R9GMC0"/>
<dbReference type="HAMAP" id="MF_00558">
    <property type="entry name" value="Succ_CoA_beta"/>
    <property type="match status" value="1"/>
</dbReference>
<feature type="binding site" evidence="8">
    <location>
        <position position="46"/>
    </location>
    <ligand>
        <name>ATP</name>
        <dbReference type="ChEBI" id="CHEBI:30616"/>
    </ligand>
</feature>
<organism evidence="10 11">
    <name type="scientific">Mariprofundus erugo</name>
    <dbReference type="NCBI Taxonomy" id="2528639"/>
    <lineage>
        <taxon>Bacteria</taxon>
        <taxon>Pseudomonadati</taxon>
        <taxon>Pseudomonadota</taxon>
        <taxon>Candidatius Mariprofundia</taxon>
        <taxon>Mariprofundales</taxon>
        <taxon>Mariprofundaceae</taxon>
        <taxon>Mariprofundus</taxon>
    </lineage>
</organism>
<evidence type="ECO:0000256" key="5">
    <source>
        <dbReference type="ARBA" id="ARBA00022741"/>
    </source>
</evidence>
<dbReference type="InterPro" id="IPR016102">
    <property type="entry name" value="Succinyl-CoA_synth-like"/>
</dbReference>
<dbReference type="InterPro" id="IPR013815">
    <property type="entry name" value="ATP_grasp_subdomain_1"/>
</dbReference>
<dbReference type="GO" id="GO:0006099">
    <property type="term" value="P:tricarboxylic acid cycle"/>
    <property type="evidence" value="ECO:0007669"/>
    <property type="project" value="UniProtKB-UniRule"/>
</dbReference>
<dbReference type="UniPathway" id="UPA00223">
    <property type="reaction ID" value="UER00999"/>
</dbReference>
<accession>A0A5R9GMC0</accession>
<dbReference type="InterPro" id="IPR005811">
    <property type="entry name" value="SUCC_ACL_C"/>
</dbReference>
<comment type="subunit">
    <text evidence="8">Heterotetramer of two alpha and two beta subunits.</text>
</comment>
<dbReference type="SUPFAM" id="SSF52210">
    <property type="entry name" value="Succinyl-CoA synthetase domains"/>
    <property type="match status" value="1"/>
</dbReference>
<dbReference type="PIRSF" id="PIRSF001554">
    <property type="entry name" value="SucCS_beta"/>
    <property type="match status" value="1"/>
</dbReference>
<dbReference type="EMBL" id="VBRY01000005">
    <property type="protein sequence ID" value="TLS67541.1"/>
    <property type="molecule type" value="Genomic_DNA"/>
</dbReference>
<dbReference type="InterPro" id="IPR013650">
    <property type="entry name" value="ATP-grasp_succ-CoA_synth-type"/>
</dbReference>
<dbReference type="Gene3D" id="3.30.470.20">
    <property type="entry name" value="ATP-grasp fold, B domain"/>
    <property type="match status" value="1"/>
</dbReference>
<dbReference type="PROSITE" id="PS01217">
    <property type="entry name" value="SUCCINYL_COA_LIG_3"/>
    <property type="match status" value="1"/>
</dbReference>
<feature type="domain" description="ATP-grasp" evidence="9">
    <location>
        <begin position="9"/>
        <end position="227"/>
    </location>
</feature>
<dbReference type="FunFam" id="3.30.470.20:FF:000002">
    <property type="entry name" value="Succinate--CoA ligase [ADP-forming] subunit beta"/>
    <property type="match status" value="1"/>
</dbReference>
<dbReference type="RefSeq" id="WP_138238975.1">
    <property type="nucleotide sequence ID" value="NZ_VBRY01000005.1"/>
</dbReference>
<dbReference type="GO" id="GO:0004776">
    <property type="term" value="F:succinate-CoA ligase (GDP-forming) activity"/>
    <property type="evidence" value="ECO:0007669"/>
    <property type="project" value="RHEA"/>
</dbReference>
<dbReference type="GO" id="GO:0004775">
    <property type="term" value="F:succinate-CoA ligase (ADP-forming) activity"/>
    <property type="evidence" value="ECO:0007669"/>
    <property type="project" value="UniProtKB-UniRule"/>
</dbReference>
<evidence type="ECO:0000313" key="10">
    <source>
        <dbReference type="EMBL" id="TLS67541.1"/>
    </source>
</evidence>
<evidence type="ECO:0000256" key="8">
    <source>
        <dbReference type="HAMAP-Rule" id="MF_00558"/>
    </source>
</evidence>
<feature type="binding site" evidence="8">
    <location>
        <begin position="53"/>
        <end position="55"/>
    </location>
    <ligand>
        <name>ATP</name>
        <dbReference type="ChEBI" id="CHEBI:30616"/>
    </ligand>
</feature>
<evidence type="ECO:0000259" key="9">
    <source>
        <dbReference type="PROSITE" id="PS50975"/>
    </source>
</evidence>
<dbReference type="NCBIfam" id="TIGR01016">
    <property type="entry name" value="sucCoAbeta"/>
    <property type="match status" value="1"/>
</dbReference>
<keyword evidence="7 8" id="KW-0460">Magnesium</keyword>
<reference evidence="10 11" key="1">
    <citation type="journal article" date="2019" name="Appl. Environ. Microbiol.">
        <title>Environmental Evidence and Genomic Insight of Iron-oxidizing Bacteria Preference Towards More Corrosion Resistant Stainless Steel at Higher Salinities.</title>
        <authorList>
            <person name="Garrison C.E."/>
            <person name="Price K.A."/>
            <person name="Field E.K."/>
        </authorList>
    </citation>
    <scope>NUCLEOTIDE SEQUENCE [LARGE SCALE GENOMIC DNA]</scope>
    <source>
        <strain evidence="10 11">P3</strain>
    </source>
</reference>
<evidence type="ECO:0000256" key="7">
    <source>
        <dbReference type="ARBA" id="ARBA00022842"/>
    </source>
</evidence>
<keyword evidence="4 8" id="KW-0479">Metal-binding</keyword>
<dbReference type="InterPro" id="IPR005809">
    <property type="entry name" value="Succ_CoA_ligase-like_bsu"/>
</dbReference>
<keyword evidence="2 8" id="KW-0816">Tricarboxylic acid cycle</keyword>
<evidence type="ECO:0000256" key="6">
    <source>
        <dbReference type="ARBA" id="ARBA00022840"/>
    </source>
</evidence>
<dbReference type="EC" id="6.2.1.5" evidence="8"/>
<comment type="function">
    <text evidence="8">Succinyl-CoA synthetase functions in the citric acid cycle (TCA), coupling the hydrolysis of succinyl-CoA to the synthesis of either ATP or GTP and thus represents the only step of substrate-level phosphorylation in the TCA. The beta subunit provides nucleotide specificity of the enzyme and binds the substrate succinate, while the binding sites for coenzyme A and phosphate are found in the alpha subunit.</text>
</comment>
<comment type="similarity">
    <text evidence="1 8">Belongs to the succinate/malate CoA ligase beta subunit family.</text>
</comment>
<dbReference type="GO" id="GO:0005829">
    <property type="term" value="C:cytosol"/>
    <property type="evidence" value="ECO:0007669"/>
    <property type="project" value="TreeGrafter"/>
</dbReference>
<dbReference type="Proteomes" id="UP000306585">
    <property type="component" value="Unassembled WGS sequence"/>
</dbReference>
<dbReference type="GO" id="GO:0042709">
    <property type="term" value="C:succinate-CoA ligase complex"/>
    <property type="evidence" value="ECO:0007669"/>
    <property type="project" value="TreeGrafter"/>
</dbReference>
<evidence type="ECO:0000256" key="2">
    <source>
        <dbReference type="ARBA" id="ARBA00022532"/>
    </source>
</evidence>
<evidence type="ECO:0000256" key="1">
    <source>
        <dbReference type="ARBA" id="ARBA00009182"/>
    </source>
</evidence>
<evidence type="ECO:0000313" key="11">
    <source>
        <dbReference type="Proteomes" id="UP000306585"/>
    </source>
</evidence>
<comment type="cofactor">
    <cofactor evidence="8">
        <name>Mg(2+)</name>
        <dbReference type="ChEBI" id="CHEBI:18420"/>
    </cofactor>
    <text evidence="8">Binds 1 Mg(2+) ion per subunit.</text>
</comment>
<dbReference type="InterPro" id="IPR017866">
    <property type="entry name" value="Succ-CoA_synthase_bsu_CS"/>
</dbReference>
<dbReference type="Gene3D" id="3.40.50.261">
    <property type="entry name" value="Succinyl-CoA synthetase domains"/>
    <property type="match status" value="1"/>
</dbReference>
<evidence type="ECO:0000256" key="3">
    <source>
        <dbReference type="ARBA" id="ARBA00022598"/>
    </source>
</evidence>
<feature type="binding site" evidence="8">
    <location>
        <position position="264"/>
    </location>
    <ligand>
        <name>substrate</name>
        <note>ligand shared with subunit alpha</note>
    </ligand>
</feature>
<comment type="caution">
    <text evidence="10">The sequence shown here is derived from an EMBL/GenBank/DDBJ whole genome shotgun (WGS) entry which is preliminary data.</text>
</comment>
<dbReference type="FunFam" id="3.40.50.261:FF:000001">
    <property type="entry name" value="Succinate--CoA ligase [ADP-forming] subunit beta"/>
    <property type="match status" value="1"/>
</dbReference>
<dbReference type="Pfam" id="PF08442">
    <property type="entry name" value="ATP-grasp_2"/>
    <property type="match status" value="1"/>
</dbReference>
<feature type="binding site" evidence="8">
    <location>
        <position position="107"/>
    </location>
    <ligand>
        <name>ATP</name>
        <dbReference type="ChEBI" id="CHEBI:30616"/>
    </ligand>
</feature>
<dbReference type="InterPro" id="IPR011761">
    <property type="entry name" value="ATP-grasp"/>
</dbReference>
<dbReference type="GO" id="GO:0000287">
    <property type="term" value="F:magnesium ion binding"/>
    <property type="evidence" value="ECO:0007669"/>
    <property type="project" value="UniProtKB-UniRule"/>
</dbReference>
<dbReference type="PANTHER" id="PTHR11815:SF10">
    <property type="entry name" value="SUCCINATE--COA LIGASE [GDP-FORMING] SUBUNIT BETA, MITOCHONDRIAL"/>
    <property type="match status" value="1"/>
</dbReference>
<dbReference type="GO" id="GO:0006104">
    <property type="term" value="P:succinyl-CoA metabolic process"/>
    <property type="evidence" value="ECO:0007669"/>
    <property type="project" value="TreeGrafter"/>
</dbReference>
<feature type="binding site" evidence="8">
    <location>
        <position position="199"/>
    </location>
    <ligand>
        <name>Mg(2+)</name>
        <dbReference type="ChEBI" id="CHEBI:18420"/>
    </ligand>
</feature>
<dbReference type="GO" id="GO:0005524">
    <property type="term" value="F:ATP binding"/>
    <property type="evidence" value="ECO:0007669"/>
    <property type="project" value="UniProtKB-UniRule"/>
</dbReference>
<feature type="binding site" evidence="8">
    <location>
        <position position="99"/>
    </location>
    <ligand>
        <name>ATP</name>
        <dbReference type="ChEBI" id="CHEBI:30616"/>
    </ligand>
</feature>
<dbReference type="SUPFAM" id="SSF56059">
    <property type="entry name" value="Glutathione synthetase ATP-binding domain-like"/>
    <property type="match status" value="1"/>
</dbReference>
<name>A0A5R9GMC0_9PROT</name>
<protein>
    <recommendedName>
        <fullName evidence="8">Succinate--CoA ligase [ADP-forming] subunit beta</fullName>
        <ecNumber evidence="8">6.2.1.5</ecNumber>
    </recommendedName>
    <alternativeName>
        <fullName evidence="8">Succinyl-CoA synthetase subunit beta</fullName>
        <shortName evidence="8">SCS-beta</shortName>
    </alternativeName>
</protein>
<comment type="pathway">
    <text evidence="8">Carbohydrate metabolism; tricarboxylic acid cycle; succinate from succinyl-CoA (ligase route): step 1/1.</text>
</comment>
<evidence type="ECO:0000256" key="4">
    <source>
        <dbReference type="ARBA" id="ARBA00022723"/>
    </source>
</evidence>
<keyword evidence="5 8" id="KW-0547">Nucleotide-binding</keyword>
<dbReference type="PANTHER" id="PTHR11815">
    <property type="entry name" value="SUCCINYL-COA SYNTHETASE BETA CHAIN"/>
    <property type="match status" value="1"/>
</dbReference>
<gene>
    <name evidence="8 10" type="primary">sucC</name>
    <name evidence="10" type="ORF">FEF65_06380</name>
</gene>
<dbReference type="FunFam" id="3.30.1490.20:FF:000002">
    <property type="entry name" value="Succinate--CoA ligase [ADP-forming] subunit beta"/>
    <property type="match status" value="1"/>
</dbReference>
<dbReference type="Gene3D" id="3.30.1490.20">
    <property type="entry name" value="ATP-grasp fold, A domain"/>
    <property type="match status" value="1"/>
</dbReference>
<dbReference type="PROSITE" id="PS50975">
    <property type="entry name" value="ATP_GRASP"/>
    <property type="match status" value="1"/>
</dbReference>
<proteinExistence type="inferred from homology"/>
<comment type="catalytic activity">
    <reaction evidence="8">
        <text>succinate + ATP + CoA = succinyl-CoA + ADP + phosphate</text>
        <dbReference type="Rhea" id="RHEA:17661"/>
        <dbReference type="ChEBI" id="CHEBI:30031"/>
        <dbReference type="ChEBI" id="CHEBI:30616"/>
        <dbReference type="ChEBI" id="CHEBI:43474"/>
        <dbReference type="ChEBI" id="CHEBI:57287"/>
        <dbReference type="ChEBI" id="CHEBI:57292"/>
        <dbReference type="ChEBI" id="CHEBI:456216"/>
        <dbReference type="EC" id="6.2.1.5"/>
    </reaction>
</comment>